<protein>
    <submittedName>
        <fullName evidence="1">Uncharacterized protein</fullName>
    </submittedName>
</protein>
<evidence type="ECO:0000313" key="1">
    <source>
        <dbReference type="EMBL" id="MDO5457662.1"/>
    </source>
</evidence>
<dbReference type="EMBL" id="JAUNQW010000020">
    <property type="protein sequence ID" value="MDO5457662.1"/>
    <property type="molecule type" value="Genomic_DNA"/>
</dbReference>
<dbReference type="AlphaFoldDB" id="A0AA43UCX6"/>
<dbReference type="Proteomes" id="UP001171751">
    <property type="component" value="Unassembled WGS sequence"/>
</dbReference>
<name>A0AA43UCX6_9LACT</name>
<organism evidence="1 2">
    <name type="scientific">Atopococcus tabaci</name>
    <dbReference type="NCBI Taxonomy" id="269774"/>
    <lineage>
        <taxon>Bacteria</taxon>
        <taxon>Bacillati</taxon>
        <taxon>Bacillota</taxon>
        <taxon>Bacilli</taxon>
        <taxon>Lactobacillales</taxon>
        <taxon>Carnobacteriaceae</taxon>
        <taxon>Atopococcus</taxon>
    </lineage>
</organism>
<evidence type="ECO:0000313" key="2">
    <source>
        <dbReference type="Proteomes" id="UP001171751"/>
    </source>
</evidence>
<reference evidence="1" key="1">
    <citation type="submission" date="2023-07" db="EMBL/GenBank/DDBJ databases">
        <title>Between Cages and Wild: Unraveling the Impact of Captivity on Animal Microbiomes and Antimicrobial Resistance.</title>
        <authorList>
            <person name="Schmartz G.P."/>
            <person name="Rehner J."/>
            <person name="Schuff M.J."/>
            <person name="Becker S.L."/>
            <person name="Kravczyk M."/>
            <person name="Gurevich A."/>
            <person name="Francke R."/>
            <person name="Mueller R."/>
            <person name="Keller V."/>
            <person name="Keller A."/>
        </authorList>
    </citation>
    <scope>NUCLEOTIDE SEQUENCE</scope>
    <source>
        <strain evidence="1">S39M_St_73</strain>
    </source>
</reference>
<sequence length="60" mass="6921">MHLPKVARKVRPPRMLTIEAPLGLTFGEAFEKEKHEKVFMELLELSINGGLEEERPSLYN</sequence>
<gene>
    <name evidence="1" type="ORF">Q4F26_04875</name>
</gene>
<accession>A0AA43UCX6</accession>
<keyword evidence="2" id="KW-1185">Reference proteome</keyword>
<comment type="caution">
    <text evidence="1">The sequence shown here is derived from an EMBL/GenBank/DDBJ whole genome shotgun (WGS) entry which is preliminary data.</text>
</comment>
<proteinExistence type="predicted"/>